<dbReference type="InterPro" id="IPR007476">
    <property type="entry name" value="RdgC"/>
</dbReference>
<dbReference type="Proteomes" id="UP000519004">
    <property type="component" value="Unassembled WGS sequence"/>
</dbReference>
<dbReference type="GO" id="GO:0006310">
    <property type="term" value="P:DNA recombination"/>
    <property type="evidence" value="ECO:0007669"/>
    <property type="project" value="UniProtKB-UniRule"/>
</dbReference>
<sequence length="303" mass="33297">MFFRNLTFFRFPPSLAKALDELDARLEDCRLKPVGPLEMSSRGFVSPFGRDEPALTHRVGDCIWLTVGGEDKILPAAVVNDVVARKAAELEERDGRKLGGRARKRLKDEVLHELLPKAFVRPVRTNAYLDLEHGFIAVDTSSRKQAEAVVSEVRHALGSFPALPLNAEVAPRAVLTGWIAGEALPDGLTLGDECELKDGLDKGAVVRCQRQELVGDEIAKHLEAGKQCSKLALILDDHVGFVLGEDLIVRKLKFLDGAVESLENTERDSLHAEMDARFALMSGELKRLFATLEAALKLSRAEG</sequence>
<dbReference type="Pfam" id="PF04381">
    <property type="entry name" value="RdgC"/>
    <property type="match status" value="1"/>
</dbReference>
<comment type="function">
    <text evidence="6">May be involved in recombination.</text>
</comment>
<dbReference type="NCBIfam" id="NF001465">
    <property type="entry name" value="PRK00321.1-6"/>
    <property type="match status" value="1"/>
</dbReference>
<reference evidence="7 8" key="1">
    <citation type="submission" date="2020-08" db="EMBL/GenBank/DDBJ databases">
        <title>Genomic Encyclopedia of Type Strains, Phase IV (KMG-IV): sequencing the most valuable type-strain genomes for metagenomic binning, comparative biology and taxonomic classification.</title>
        <authorList>
            <person name="Goeker M."/>
        </authorList>
    </citation>
    <scope>NUCLEOTIDE SEQUENCE [LARGE SCALE GENOMIC DNA]</scope>
    <source>
        <strain evidence="7 8">DSM 25897</strain>
    </source>
</reference>
<dbReference type="RefSeq" id="WP_183946740.1">
    <property type="nucleotide sequence ID" value="NZ_JACHHX010000001.1"/>
</dbReference>
<comment type="caution">
    <text evidence="7">The sequence shown here is derived from an EMBL/GenBank/DDBJ whole genome shotgun (WGS) entry which is preliminary data.</text>
</comment>
<name>A0A7W7V6G2_9GAMM</name>
<dbReference type="GO" id="GO:0043590">
    <property type="term" value="C:bacterial nucleoid"/>
    <property type="evidence" value="ECO:0007669"/>
    <property type="project" value="TreeGrafter"/>
</dbReference>
<dbReference type="GO" id="GO:0005737">
    <property type="term" value="C:cytoplasm"/>
    <property type="evidence" value="ECO:0007669"/>
    <property type="project" value="UniProtKB-UniRule"/>
</dbReference>
<accession>A0A7W7V6G2</accession>
<evidence type="ECO:0000256" key="5">
    <source>
        <dbReference type="ARBA" id="ARBA00023172"/>
    </source>
</evidence>
<evidence type="ECO:0000256" key="2">
    <source>
        <dbReference type="ARBA" id="ARBA00008657"/>
    </source>
</evidence>
<proteinExistence type="inferred from homology"/>
<comment type="subcellular location">
    <subcellularLocation>
        <location evidence="1 6">Cytoplasm</location>
        <location evidence="1 6">Nucleoid</location>
    </subcellularLocation>
</comment>
<dbReference type="PANTHER" id="PTHR38103">
    <property type="entry name" value="RECOMBINATION-ASSOCIATED PROTEIN RDGC"/>
    <property type="match status" value="1"/>
</dbReference>
<dbReference type="NCBIfam" id="NF001464">
    <property type="entry name" value="PRK00321.1-5"/>
    <property type="match status" value="1"/>
</dbReference>
<keyword evidence="5 6" id="KW-0233">DNA recombination</keyword>
<evidence type="ECO:0000313" key="8">
    <source>
        <dbReference type="Proteomes" id="UP000519004"/>
    </source>
</evidence>
<dbReference type="PANTHER" id="PTHR38103:SF1">
    <property type="entry name" value="RECOMBINATION-ASSOCIATED PROTEIN RDGC"/>
    <property type="match status" value="1"/>
</dbReference>
<evidence type="ECO:0000256" key="1">
    <source>
        <dbReference type="ARBA" id="ARBA00004453"/>
    </source>
</evidence>
<comment type="similarity">
    <text evidence="2 6">Belongs to the RdgC family.</text>
</comment>
<dbReference type="GO" id="GO:0003690">
    <property type="term" value="F:double-stranded DNA binding"/>
    <property type="evidence" value="ECO:0007669"/>
    <property type="project" value="TreeGrafter"/>
</dbReference>
<organism evidence="7 8">
    <name type="scientific">Rehaibacterium terrae</name>
    <dbReference type="NCBI Taxonomy" id="1341696"/>
    <lineage>
        <taxon>Bacteria</taxon>
        <taxon>Pseudomonadati</taxon>
        <taxon>Pseudomonadota</taxon>
        <taxon>Gammaproteobacteria</taxon>
        <taxon>Lysobacterales</taxon>
        <taxon>Lysobacteraceae</taxon>
        <taxon>Rehaibacterium</taxon>
    </lineage>
</organism>
<protein>
    <recommendedName>
        <fullName evidence="3 6">Recombination-associated protein RdgC</fullName>
    </recommendedName>
</protein>
<gene>
    <name evidence="6" type="primary">rdgC</name>
    <name evidence="7" type="ORF">HNQ58_000013</name>
</gene>
<keyword evidence="8" id="KW-1185">Reference proteome</keyword>
<keyword evidence="4 6" id="KW-0963">Cytoplasm</keyword>
<evidence type="ECO:0000313" key="7">
    <source>
        <dbReference type="EMBL" id="MBB5014142.1"/>
    </source>
</evidence>
<dbReference type="GO" id="GO:0000018">
    <property type="term" value="P:regulation of DNA recombination"/>
    <property type="evidence" value="ECO:0007669"/>
    <property type="project" value="TreeGrafter"/>
</dbReference>
<evidence type="ECO:0000256" key="6">
    <source>
        <dbReference type="HAMAP-Rule" id="MF_00194"/>
    </source>
</evidence>
<dbReference type="HAMAP" id="MF_00194">
    <property type="entry name" value="RdgC"/>
    <property type="match status" value="1"/>
</dbReference>
<evidence type="ECO:0000256" key="4">
    <source>
        <dbReference type="ARBA" id="ARBA00022490"/>
    </source>
</evidence>
<dbReference type="AlphaFoldDB" id="A0A7W7V6G2"/>
<dbReference type="EMBL" id="JACHHX010000001">
    <property type="protein sequence ID" value="MBB5014142.1"/>
    <property type="molecule type" value="Genomic_DNA"/>
</dbReference>
<evidence type="ECO:0000256" key="3">
    <source>
        <dbReference type="ARBA" id="ARBA00022296"/>
    </source>
</evidence>